<evidence type="ECO:0000256" key="4">
    <source>
        <dbReference type="SAM" id="SignalP"/>
    </source>
</evidence>
<comment type="subcellular location">
    <subcellularLocation>
        <location evidence="1">Periplasm</location>
    </subcellularLocation>
</comment>
<feature type="signal peptide" evidence="4">
    <location>
        <begin position="1"/>
        <end position="27"/>
    </location>
</feature>
<keyword evidence="7" id="KW-1185">Reference proteome</keyword>
<gene>
    <name evidence="6" type="ORF">GCM10009846_02320</name>
</gene>
<feature type="domain" description="SsuA/THI5-like" evidence="5">
    <location>
        <begin position="55"/>
        <end position="255"/>
    </location>
</feature>
<dbReference type="Gene3D" id="3.40.190.10">
    <property type="entry name" value="Periplasmic binding protein-like II"/>
    <property type="match status" value="2"/>
</dbReference>
<reference evidence="7" key="1">
    <citation type="journal article" date="2019" name="Int. J. Syst. Evol. Microbiol.">
        <title>The Global Catalogue of Microorganisms (GCM) 10K type strain sequencing project: providing services to taxonomists for standard genome sequencing and annotation.</title>
        <authorList>
            <consortium name="The Broad Institute Genomics Platform"/>
            <consortium name="The Broad Institute Genome Sequencing Center for Infectious Disease"/>
            <person name="Wu L."/>
            <person name="Ma J."/>
        </authorList>
    </citation>
    <scope>NUCLEOTIDE SEQUENCE [LARGE SCALE GENOMIC DNA]</scope>
    <source>
        <strain evidence="7">JCM 16026</strain>
    </source>
</reference>
<dbReference type="Proteomes" id="UP001501599">
    <property type="component" value="Unassembled WGS sequence"/>
</dbReference>
<evidence type="ECO:0000256" key="2">
    <source>
        <dbReference type="ARBA" id="ARBA00010742"/>
    </source>
</evidence>
<organism evidence="6 7">
    <name type="scientific">Agrococcus versicolor</name>
    <dbReference type="NCBI Taxonomy" id="501482"/>
    <lineage>
        <taxon>Bacteria</taxon>
        <taxon>Bacillati</taxon>
        <taxon>Actinomycetota</taxon>
        <taxon>Actinomycetes</taxon>
        <taxon>Micrococcales</taxon>
        <taxon>Microbacteriaceae</taxon>
        <taxon>Agrococcus</taxon>
    </lineage>
</organism>
<feature type="chain" id="PRO_5045784838" evidence="4">
    <location>
        <begin position="28"/>
        <end position="335"/>
    </location>
</feature>
<dbReference type="Pfam" id="PF09084">
    <property type="entry name" value="NMT1"/>
    <property type="match status" value="1"/>
</dbReference>
<dbReference type="SUPFAM" id="SSF53850">
    <property type="entry name" value="Periplasmic binding protein-like II"/>
    <property type="match status" value="1"/>
</dbReference>
<protein>
    <submittedName>
        <fullName evidence="6">ABC transporter substrate-binding protein</fullName>
    </submittedName>
</protein>
<name>A0ABP5M943_9MICO</name>
<evidence type="ECO:0000259" key="5">
    <source>
        <dbReference type="Pfam" id="PF09084"/>
    </source>
</evidence>
<dbReference type="InterPro" id="IPR015168">
    <property type="entry name" value="SsuA/THI5"/>
</dbReference>
<evidence type="ECO:0000313" key="6">
    <source>
        <dbReference type="EMBL" id="GAA2170774.1"/>
    </source>
</evidence>
<dbReference type="PANTHER" id="PTHR30024">
    <property type="entry name" value="ALIPHATIC SULFONATES-BINDING PROTEIN-RELATED"/>
    <property type="match status" value="1"/>
</dbReference>
<evidence type="ECO:0000313" key="7">
    <source>
        <dbReference type="Proteomes" id="UP001501599"/>
    </source>
</evidence>
<dbReference type="PROSITE" id="PS51257">
    <property type="entry name" value="PROKAR_LIPOPROTEIN"/>
    <property type="match status" value="1"/>
</dbReference>
<dbReference type="RefSeq" id="WP_344339447.1">
    <property type="nucleotide sequence ID" value="NZ_BAAAQT010000001.1"/>
</dbReference>
<comment type="similarity">
    <text evidence="2">Belongs to the bacterial solute-binding protein SsuA/TauA family.</text>
</comment>
<keyword evidence="3 4" id="KW-0732">Signal</keyword>
<dbReference type="EMBL" id="BAAAQT010000001">
    <property type="protein sequence ID" value="GAA2170774.1"/>
    <property type="molecule type" value="Genomic_DNA"/>
</dbReference>
<accession>A0ABP5M943</accession>
<proteinExistence type="inferred from homology"/>
<comment type="caution">
    <text evidence="6">The sequence shown here is derived from an EMBL/GenBank/DDBJ whole genome shotgun (WGS) entry which is preliminary data.</text>
</comment>
<evidence type="ECO:0000256" key="1">
    <source>
        <dbReference type="ARBA" id="ARBA00004418"/>
    </source>
</evidence>
<evidence type="ECO:0000256" key="3">
    <source>
        <dbReference type="ARBA" id="ARBA00022729"/>
    </source>
</evidence>
<sequence length="335" mass="34494">MTTSKHAFRVVGAAALTAALLATSACTATSGSSGSGDDGAASVGMGIQPWLGYGPWYIAEENGYFEDAGVDVEITNFMNDSDMTAAFAADRIQMANAASHSALQFIEQGLDVTIVLLLDASLTADAILTDGSVDSVADLAGQQIAFEEGSVSNLLLGYALQENGMTLDDIEPVPMDPSEAATALIGGSVPVAVTYEPYISEASAAGDFEVLYTAAENEGLISDVLVVDNDFLAENADVVQSVVDAWGPSIAFYESDTDEARGIIAEAIGSDVESLSTAFDGVEYFSLEANATELGGDYLGTVLPSVQTVATDIGILDGGADLDAIVDDQFVTAAE</sequence>
<dbReference type="PANTHER" id="PTHR30024:SF47">
    <property type="entry name" value="TAURINE-BINDING PERIPLASMIC PROTEIN"/>
    <property type="match status" value="1"/>
</dbReference>